<proteinExistence type="predicted"/>
<evidence type="ECO:0000313" key="1">
    <source>
        <dbReference type="EMBL" id="ODA29836.1"/>
    </source>
</evidence>
<name>A0A1C3E9D6_9GAMM</name>
<gene>
    <name evidence="1" type="ORF">A8L45_21615</name>
</gene>
<reference evidence="1 2" key="1">
    <citation type="submission" date="2016-05" db="EMBL/GenBank/DDBJ databases">
        <title>Genomic Taxonomy of the Vibrionaceae.</title>
        <authorList>
            <person name="Gomez-Gil B."/>
            <person name="Enciso-Ibarra J."/>
        </authorList>
    </citation>
    <scope>NUCLEOTIDE SEQUENCE [LARGE SCALE GENOMIC DNA]</scope>
    <source>
        <strain evidence="1 2">CAIM 1920</strain>
    </source>
</reference>
<dbReference type="InterPro" id="IPR025332">
    <property type="entry name" value="DUF4238"/>
</dbReference>
<sequence>MVEDWYANEIEPKIKSALESVRQNKTLPAREDRDSLLLLVATLYIRTPSNRERIEAPLRIERDMVQSMSEDINILNKKDFEYSQTDLIKMELKILNMVMDNLSKKYYRLFYIKDENIDFITSDDPFHLTHPYAHKKGFYYGLGTPNTMLSIPVNRKTILVGINEEVVEGTYVANKELVGEVNTNTVLQSSNFFYTPKEDVLFINEYGKPYFHNILTSKKTFF</sequence>
<protein>
    <submittedName>
        <fullName evidence="1">Uncharacterized protein</fullName>
    </submittedName>
</protein>
<comment type="caution">
    <text evidence="1">The sequence shown here is derived from an EMBL/GenBank/DDBJ whole genome shotgun (WGS) entry which is preliminary data.</text>
</comment>
<evidence type="ECO:0000313" key="2">
    <source>
        <dbReference type="Proteomes" id="UP000094936"/>
    </source>
</evidence>
<dbReference type="AlphaFoldDB" id="A0A1C3E9D6"/>
<organism evidence="1 2">
    <name type="scientific">Veronia pacifica</name>
    <dbReference type="NCBI Taxonomy" id="1080227"/>
    <lineage>
        <taxon>Bacteria</taxon>
        <taxon>Pseudomonadati</taxon>
        <taxon>Pseudomonadota</taxon>
        <taxon>Gammaproteobacteria</taxon>
        <taxon>Vibrionales</taxon>
        <taxon>Vibrionaceae</taxon>
        <taxon>Veronia</taxon>
    </lineage>
</organism>
<dbReference type="Proteomes" id="UP000094936">
    <property type="component" value="Unassembled WGS sequence"/>
</dbReference>
<accession>A0A1C3E9D6</accession>
<dbReference type="Pfam" id="PF14022">
    <property type="entry name" value="DUF4238"/>
    <property type="match status" value="1"/>
</dbReference>
<keyword evidence="2" id="KW-1185">Reference proteome</keyword>
<dbReference type="EMBL" id="LYBM01000062">
    <property type="protein sequence ID" value="ODA29836.1"/>
    <property type="molecule type" value="Genomic_DNA"/>
</dbReference>